<reference evidence="3 5" key="2">
    <citation type="submission" date="2016-11" db="EMBL/GenBank/DDBJ databases">
        <title>Genome sequencing of Amycolatopsis regifaucium.</title>
        <authorList>
            <person name="Mayilraj S."/>
            <person name="Kaur N."/>
        </authorList>
    </citation>
    <scope>NUCLEOTIDE SEQUENCE [LARGE SCALE GENOMIC DNA]</scope>
    <source>
        <strain evidence="3 5">GY080</strain>
    </source>
</reference>
<reference evidence="2 4" key="1">
    <citation type="submission" date="2015-12" db="EMBL/GenBank/DDBJ databases">
        <title>Amycolatopsis regifaucium genome sequencing and assembly.</title>
        <authorList>
            <person name="Mayilraj S."/>
        </authorList>
    </citation>
    <scope>NUCLEOTIDE SEQUENCE [LARGE SCALE GENOMIC DNA]</scope>
    <source>
        <strain evidence="2 4">GY080</strain>
    </source>
</reference>
<evidence type="ECO:0000313" key="3">
    <source>
        <dbReference type="EMBL" id="OKA06160.1"/>
    </source>
</evidence>
<dbReference type="Proteomes" id="UP000186883">
    <property type="component" value="Unassembled WGS sequence"/>
</dbReference>
<protein>
    <submittedName>
        <fullName evidence="2">Uncharacterized protein</fullName>
    </submittedName>
</protein>
<dbReference type="CDD" id="cd20691">
    <property type="entry name" value="CdiI_EC536-like"/>
    <property type="match status" value="1"/>
</dbReference>
<name>A0A154MB44_9PSEU</name>
<evidence type="ECO:0000313" key="4">
    <source>
        <dbReference type="Proteomes" id="UP000076321"/>
    </source>
</evidence>
<dbReference type="EMBL" id="LQCI01000034">
    <property type="protein sequence ID" value="KZB81772.1"/>
    <property type="molecule type" value="Genomic_DNA"/>
</dbReference>
<dbReference type="AlphaFoldDB" id="A0A154MB44"/>
<comment type="caution">
    <text evidence="2">The sequence shown here is derived from an EMBL/GenBank/DDBJ whole genome shotgun (WGS) entry which is preliminary data.</text>
</comment>
<dbReference type="EMBL" id="LOBU02000015">
    <property type="protein sequence ID" value="OKA06160.1"/>
    <property type="molecule type" value="Genomic_DNA"/>
</dbReference>
<dbReference type="Pfam" id="PF18616">
    <property type="entry name" value="CdiI_3"/>
    <property type="match status" value="1"/>
</dbReference>
<organism evidence="2 4">
    <name type="scientific">Amycolatopsis regifaucium</name>
    <dbReference type="NCBI Taxonomy" id="546365"/>
    <lineage>
        <taxon>Bacteria</taxon>
        <taxon>Bacillati</taxon>
        <taxon>Actinomycetota</taxon>
        <taxon>Actinomycetes</taxon>
        <taxon>Pseudonocardiales</taxon>
        <taxon>Pseudonocardiaceae</taxon>
        <taxon>Amycolatopsis</taxon>
    </lineage>
</organism>
<sequence length="129" mass="14779">MGPVTTLDDLEPPWGDPPPDATGLMTTVYRLRRKPIRDFEVEDLRVLLGQQVSVEVLVPLALPLLEADPMAEGRYYPGDLLAAILMVREPYWRKHPDHLARLREVIRMARETGDVKPLRRQLEAFPQES</sequence>
<accession>A0A154MB44</accession>
<evidence type="ECO:0000313" key="5">
    <source>
        <dbReference type="Proteomes" id="UP000186883"/>
    </source>
</evidence>
<proteinExistence type="predicted"/>
<dbReference type="Proteomes" id="UP000076321">
    <property type="component" value="Unassembled WGS sequence"/>
</dbReference>
<evidence type="ECO:0000256" key="1">
    <source>
        <dbReference type="SAM" id="MobiDB-lite"/>
    </source>
</evidence>
<evidence type="ECO:0000313" key="2">
    <source>
        <dbReference type="EMBL" id="KZB81772.1"/>
    </source>
</evidence>
<feature type="region of interest" description="Disordered" evidence="1">
    <location>
        <begin position="1"/>
        <end position="21"/>
    </location>
</feature>
<keyword evidence="5" id="KW-1185">Reference proteome</keyword>
<gene>
    <name evidence="3" type="ORF">ATP06_0223705</name>
    <name evidence="2" type="ORF">AVL48_07300</name>
</gene>
<dbReference type="InterPro" id="IPR040547">
    <property type="entry name" value="CdiI"/>
</dbReference>